<keyword evidence="3 4" id="KW-0238">DNA-binding</keyword>
<dbReference type="PANTHER" id="PTHR24332:SF16">
    <property type="entry name" value="HOMEOBOX PROTEIN CDX-1"/>
    <property type="match status" value="1"/>
</dbReference>
<gene>
    <name evidence="7" type="ORF">MONAX_5E009930</name>
</gene>
<dbReference type="GO" id="GO:0000977">
    <property type="term" value="F:RNA polymerase II transcription regulatory region sequence-specific DNA binding"/>
    <property type="evidence" value="ECO:0007669"/>
    <property type="project" value="TreeGrafter"/>
</dbReference>
<evidence type="ECO:0000313" key="8">
    <source>
        <dbReference type="Proteomes" id="UP000335636"/>
    </source>
</evidence>
<dbReference type="Proteomes" id="UP000335636">
    <property type="component" value="Unassembled WGS sequence"/>
</dbReference>
<evidence type="ECO:0000256" key="3">
    <source>
        <dbReference type="PROSITE-ProRule" id="PRU00108"/>
    </source>
</evidence>
<dbReference type="SMART" id="SM00389">
    <property type="entry name" value="HOX"/>
    <property type="match status" value="1"/>
</dbReference>
<feature type="compositionally biased region" description="Low complexity" evidence="5">
    <location>
        <begin position="276"/>
        <end position="291"/>
    </location>
</feature>
<protein>
    <recommendedName>
        <fullName evidence="6">Homeobox domain-containing protein</fullName>
    </recommendedName>
</protein>
<feature type="region of interest" description="Disordered" evidence="5">
    <location>
        <begin position="154"/>
        <end position="180"/>
    </location>
</feature>
<dbReference type="GO" id="GO:0009887">
    <property type="term" value="P:animal organ morphogenesis"/>
    <property type="evidence" value="ECO:0007669"/>
    <property type="project" value="TreeGrafter"/>
</dbReference>
<feature type="domain" description="Homeobox" evidence="6">
    <location>
        <begin position="228"/>
        <end position="243"/>
    </location>
</feature>
<dbReference type="Gene3D" id="1.10.10.60">
    <property type="entry name" value="Homeodomain-like"/>
    <property type="match status" value="2"/>
</dbReference>
<evidence type="ECO:0000256" key="4">
    <source>
        <dbReference type="RuleBase" id="RU000682"/>
    </source>
</evidence>
<keyword evidence="3 4" id="KW-0539">Nucleus</keyword>
<evidence type="ECO:0000256" key="1">
    <source>
        <dbReference type="ARBA" id="ARBA00004123"/>
    </source>
</evidence>
<feature type="domain" description="Homeobox" evidence="6">
    <location>
        <begin position="60"/>
        <end position="106"/>
    </location>
</feature>
<evidence type="ECO:0000256" key="5">
    <source>
        <dbReference type="SAM" id="MobiDB-lite"/>
    </source>
</evidence>
<dbReference type="InterPro" id="IPR001356">
    <property type="entry name" value="HD"/>
</dbReference>
<comment type="subcellular location">
    <subcellularLocation>
        <location evidence="1 3 4">Nucleus</location>
    </subcellularLocation>
</comment>
<keyword evidence="3 4" id="KW-0371">Homeobox</keyword>
<feature type="DNA-binding region" description="Homeobox" evidence="3">
    <location>
        <begin position="230"/>
        <end position="244"/>
    </location>
</feature>
<feature type="region of interest" description="Disordered" evidence="5">
    <location>
        <begin position="239"/>
        <end position="300"/>
    </location>
</feature>
<sequence>MSFAQPQLANADWSWRSWWSERVPGSGGLREAPASTAAPPFVGAPPYLPSWSSCFSGKTRTKDKYRVVYTDHQRLELEKEFHYSRYITIRRKSELAANLGLTERQVCRGSPTSAWQQITGLSRGRSERPRVQAVVTAQLTLSCCQQAMASAVRPSRREQPWGTGGLPEGALEEEEEGGLGERVLQGDEQERGHRHHLEKGQPYAFLSPRSATLFCHASPVASCSMILQVKIWFQNRRAKERKVNKKQQQQQQQPPPPPQLPPALDGTSAPAGPPLGGLCPSSAGLLAASSPMPVKEEFLP</sequence>
<dbReference type="GO" id="GO:0005634">
    <property type="term" value="C:nucleus"/>
    <property type="evidence" value="ECO:0007669"/>
    <property type="project" value="UniProtKB-SubCell"/>
</dbReference>
<evidence type="ECO:0000313" key="7">
    <source>
        <dbReference type="EMBL" id="VTJ62324.1"/>
    </source>
</evidence>
<dbReference type="GO" id="GO:0003700">
    <property type="term" value="F:DNA-binding transcription factor activity"/>
    <property type="evidence" value="ECO:0007669"/>
    <property type="project" value="TreeGrafter"/>
</dbReference>
<dbReference type="Pfam" id="PF00046">
    <property type="entry name" value="Homeodomain"/>
    <property type="match status" value="2"/>
</dbReference>
<comment type="similarity">
    <text evidence="2">Belongs to the Caudal homeobox family.</text>
</comment>
<dbReference type="GO" id="GO:0030154">
    <property type="term" value="P:cell differentiation"/>
    <property type="evidence" value="ECO:0007669"/>
    <property type="project" value="TreeGrafter"/>
</dbReference>
<evidence type="ECO:0000256" key="2">
    <source>
        <dbReference type="ARBA" id="ARBA00010341"/>
    </source>
</evidence>
<dbReference type="CDD" id="cd00086">
    <property type="entry name" value="homeodomain"/>
    <property type="match status" value="2"/>
</dbReference>
<keyword evidence="8" id="KW-1185">Reference proteome</keyword>
<dbReference type="PANTHER" id="PTHR24332">
    <property type="entry name" value="HOMEOBOX PROTEIN CDX"/>
    <property type="match status" value="1"/>
</dbReference>
<dbReference type="EMBL" id="CABDUW010000197">
    <property type="protein sequence ID" value="VTJ62324.1"/>
    <property type="molecule type" value="Genomic_DNA"/>
</dbReference>
<accession>A0A5E4AY51</accession>
<feature type="DNA-binding region" description="Homeobox" evidence="3">
    <location>
        <begin position="62"/>
        <end position="107"/>
    </location>
</feature>
<dbReference type="InterPro" id="IPR047152">
    <property type="entry name" value="Caudal_homeobox"/>
</dbReference>
<dbReference type="PROSITE" id="PS50071">
    <property type="entry name" value="HOMEOBOX_2"/>
    <property type="match status" value="2"/>
</dbReference>
<comment type="caution">
    <text evidence="7">The sequence shown here is derived from an EMBL/GenBank/DDBJ whole genome shotgun (WGS) entry which is preliminary data.</text>
</comment>
<evidence type="ECO:0000259" key="6">
    <source>
        <dbReference type="PROSITE" id="PS50071"/>
    </source>
</evidence>
<reference evidence="7" key="1">
    <citation type="submission" date="2019-04" db="EMBL/GenBank/DDBJ databases">
        <authorList>
            <person name="Alioto T."/>
            <person name="Alioto T."/>
        </authorList>
    </citation>
    <scope>NUCLEOTIDE SEQUENCE [LARGE SCALE GENOMIC DNA]</scope>
</reference>
<dbReference type="AlphaFoldDB" id="A0A5E4AY51"/>
<dbReference type="SUPFAM" id="SSF46689">
    <property type="entry name" value="Homeodomain-like"/>
    <property type="match status" value="2"/>
</dbReference>
<dbReference type="GO" id="GO:0009948">
    <property type="term" value="P:anterior/posterior axis specification"/>
    <property type="evidence" value="ECO:0007669"/>
    <property type="project" value="TreeGrafter"/>
</dbReference>
<proteinExistence type="inferred from homology"/>
<organism evidence="7 8">
    <name type="scientific">Marmota monax</name>
    <name type="common">Woodchuck</name>
    <dbReference type="NCBI Taxonomy" id="9995"/>
    <lineage>
        <taxon>Eukaryota</taxon>
        <taxon>Metazoa</taxon>
        <taxon>Chordata</taxon>
        <taxon>Craniata</taxon>
        <taxon>Vertebrata</taxon>
        <taxon>Euteleostomi</taxon>
        <taxon>Mammalia</taxon>
        <taxon>Eutheria</taxon>
        <taxon>Euarchontoglires</taxon>
        <taxon>Glires</taxon>
        <taxon>Rodentia</taxon>
        <taxon>Sciuromorpha</taxon>
        <taxon>Sciuridae</taxon>
        <taxon>Xerinae</taxon>
        <taxon>Marmotini</taxon>
        <taxon>Marmota</taxon>
    </lineage>
</organism>
<name>A0A5E4AY51_MARMO</name>
<dbReference type="InterPro" id="IPR009057">
    <property type="entry name" value="Homeodomain-like_sf"/>
</dbReference>
<dbReference type="GO" id="GO:0006357">
    <property type="term" value="P:regulation of transcription by RNA polymerase II"/>
    <property type="evidence" value="ECO:0007669"/>
    <property type="project" value="TreeGrafter"/>
</dbReference>